<dbReference type="EMBL" id="MN739528">
    <property type="protein sequence ID" value="QHT10781.1"/>
    <property type="molecule type" value="Genomic_DNA"/>
</dbReference>
<accession>A0A6C0D2I7</accession>
<protein>
    <submittedName>
        <fullName evidence="1">Uncharacterized protein</fullName>
    </submittedName>
</protein>
<sequence length="97" mass="11938">MFERINVMDMKEGGMYFIKQRHIIIGEVLFEKYHISSQLFIKYTYPYMSGYSYLKVKDISVYRYVSQEEYWTKVKEKYDSKCLNIVLKRLVDESFQW</sequence>
<evidence type="ECO:0000313" key="1">
    <source>
        <dbReference type="EMBL" id="QHT10781.1"/>
    </source>
</evidence>
<organism evidence="1">
    <name type="scientific">viral metagenome</name>
    <dbReference type="NCBI Taxonomy" id="1070528"/>
    <lineage>
        <taxon>unclassified sequences</taxon>
        <taxon>metagenomes</taxon>
        <taxon>organismal metagenomes</taxon>
    </lineage>
</organism>
<dbReference type="AlphaFoldDB" id="A0A6C0D2I7"/>
<proteinExistence type="predicted"/>
<reference evidence="1" key="1">
    <citation type="journal article" date="2020" name="Nature">
        <title>Giant virus diversity and host interactions through global metagenomics.</title>
        <authorList>
            <person name="Schulz F."/>
            <person name="Roux S."/>
            <person name="Paez-Espino D."/>
            <person name="Jungbluth S."/>
            <person name="Walsh D.A."/>
            <person name="Denef V.J."/>
            <person name="McMahon K.D."/>
            <person name="Konstantinidis K.T."/>
            <person name="Eloe-Fadrosh E.A."/>
            <person name="Kyrpides N.C."/>
            <person name="Woyke T."/>
        </authorList>
    </citation>
    <scope>NUCLEOTIDE SEQUENCE</scope>
    <source>
        <strain evidence="1">GVMAG-M-3300023174-107</strain>
    </source>
</reference>
<name>A0A6C0D2I7_9ZZZZ</name>